<reference evidence="1" key="1">
    <citation type="submission" date="2023-07" db="EMBL/GenBank/DDBJ databases">
        <title>Black Yeasts Isolated from many extreme environments.</title>
        <authorList>
            <person name="Coleine C."/>
            <person name="Stajich J.E."/>
            <person name="Selbmann L."/>
        </authorList>
    </citation>
    <scope>NUCLEOTIDE SEQUENCE</scope>
    <source>
        <strain evidence="1">CCFEE 5714</strain>
    </source>
</reference>
<sequence>MPTHQPNGLSTTTNSALSRTQYDYVPRERHQMPQSHLSRVHELDAKIKEVKADIDIKHGELEILYKEKELEKEREIARGYDVNIEEERKEVRRLREARKKVEDEGRKKIKREADAAVDEAAKKRRKTEQGEMKFELDP</sequence>
<proteinExistence type="predicted"/>
<comment type="caution">
    <text evidence="1">The sequence shown here is derived from an EMBL/GenBank/DDBJ whole genome shotgun (WGS) entry which is preliminary data.</text>
</comment>
<protein>
    <submittedName>
        <fullName evidence="1">Uncharacterized protein</fullName>
    </submittedName>
</protein>
<evidence type="ECO:0000313" key="1">
    <source>
        <dbReference type="EMBL" id="KAK3723888.1"/>
    </source>
</evidence>
<gene>
    <name evidence="1" type="ORF">LTR37_001372</name>
</gene>
<accession>A0ACC3NXB3</accession>
<name>A0ACC3NXB3_9PEZI</name>
<dbReference type="EMBL" id="JAUTXU010000007">
    <property type="protein sequence ID" value="KAK3723888.1"/>
    <property type="molecule type" value="Genomic_DNA"/>
</dbReference>
<keyword evidence="2" id="KW-1185">Reference proteome</keyword>
<organism evidence="1 2">
    <name type="scientific">Vermiconidia calcicola</name>
    <dbReference type="NCBI Taxonomy" id="1690605"/>
    <lineage>
        <taxon>Eukaryota</taxon>
        <taxon>Fungi</taxon>
        <taxon>Dikarya</taxon>
        <taxon>Ascomycota</taxon>
        <taxon>Pezizomycotina</taxon>
        <taxon>Dothideomycetes</taxon>
        <taxon>Dothideomycetidae</taxon>
        <taxon>Mycosphaerellales</taxon>
        <taxon>Extremaceae</taxon>
        <taxon>Vermiconidia</taxon>
    </lineage>
</organism>
<dbReference type="Proteomes" id="UP001281147">
    <property type="component" value="Unassembled WGS sequence"/>
</dbReference>
<evidence type="ECO:0000313" key="2">
    <source>
        <dbReference type="Proteomes" id="UP001281147"/>
    </source>
</evidence>